<keyword evidence="6" id="KW-0271">Exosome</keyword>
<dbReference type="GO" id="GO:0000177">
    <property type="term" value="C:cytoplasmic exosome (RNase complex)"/>
    <property type="evidence" value="ECO:0007669"/>
    <property type="project" value="TreeGrafter"/>
</dbReference>
<keyword evidence="8" id="KW-0694">RNA-binding</keyword>
<comment type="similarity">
    <text evidence="2">Belongs to the RNR ribonuclease family.</text>
</comment>
<dbReference type="PANTHER" id="PTHR23355">
    <property type="entry name" value="RIBONUCLEASE"/>
    <property type="match status" value="1"/>
</dbReference>
<dbReference type="Gene3D" id="2.40.50.690">
    <property type="match status" value="1"/>
</dbReference>
<dbReference type="Gene3D" id="2.40.50.700">
    <property type="match status" value="1"/>
</dbReference>
<evidence type="ECO:0000256" key="1">
    <source>
        <dbReference type="ARBA" id="ARBA00004123"/>
    </source>
</evidence>
<dbReference type="GO" id="GO:0003735">
    <property type="term" value="F:structural constituent of ribosome"/>
    <property type="evidence" value="ECO:0007669"/>
    <property type="project" value="InterPro"/>
</dbReference>
<sequence>MLFTMQAAYVSVARSMPNPERIDRVNETMNNIESVVHERNEAYYRLETGDGADPPLRTVTSFMGFTFKKPAEEHLEPPNECVKEYEVPYLDSDAYMMQKLWAEKEFLKERDRNIGLKMEINVKQSGIVDRLVFSTNFKFKNRCLKRTMERYLRDDLSCGLHRCEPCSTLAINTIGKKPNVKENALVPGNHAIIVDAEVLIRFIDIFGSDLFQCVFCQSVVLLQREMVLSVCAKFLALHWAESDILPIILCVDDDALSTLRLDYEFSFTIKEYVQGMHSPKKNELLDSMAAYDCSLAAGKTIYENYLSHHEIIEGIAQGTIKKGTFSVSRENYREAYVLVEPSTMTSWFIQGLCCNRAIDGDIVAVMLLPEDEWTLPEKKMRLRDVEDFEINDDDEIEENGVESFPKIKRAKLNLIPTAKVVGIIKRNWRPYCGVLRRSQLKNGRRHLFCPSNRLIPRIQIESEQADILENQRIVVCIDQWPRDSSYPLGHYVRALGKIGDREIENEVLLLENDIPHAPFSDAVLDCLPNVSWKAELQSSRVDLRHLTICSVKKCLFYVDPLGCTDIDDALHYRSLDNGILEVRYFVKIFMKDVLFTKLYVGVHIADVTHFVRSGTAIDDEAAIRGTTVYLCDRRIDMLPALLSSDLCSLKGGEERYAFSVIWTMTSNAEILSTKYHKSLICSKAALTYEKAQELIDDPTSEDDVTIGLRSLMKLSRFLKEKRMANGALTLASTEVRFEMDWDTRTLKGVQESKHLDTHSMVEEFMLLANISVAEKILSEYPDCAILRRHPEPIEASYKPLIEVYFFFTTFLFTKNDASTSRSSLLSMDLMYNCSR</sequence>
<evidence type="ECO:0000256" key="5">
    <source>
        <dbReference type="ARBA" id="ARBA00022801"/>
    </source>
</evidence>
<dbReference type="GO" id="GO:0016075">
    <property type="term" value="P:rRNA catabolic process"/>
    <property type="evidence" value="ECO:0007669"/>
    <property type="project" value="TreeGrafter"/>
</dbReference>
<evidence type="ECO:0000256" key="2">
    <source>
        <dbReference type="ARBA" id="ARBA00005785"/>
    </source>
</evidence>
<dbReference type="InterPro" id="IPR050180">
    <property type="entry name" value="RNR_Ribonuclease"/>
</dbReference>
<protein>
    <recommendedName>
        <fullName evidence="10">Protein DIS3 homolog</fullName>
    </recommendedName>
    <alternativeName>
        <fullName evidence="11">Ribosomal RNA-processing protein 44</fullName>
    </alternativeName>
</protein>
<accession>A0A0D8Y353</accession>
<dbReference type="GO" id="GO:0006412">
    <property type="term" value="P:translation"/>
    <property type="evidence" value="ECO:0007669"/>
    <property type="project" value="InterPro"/>
</dbReference>
<evidence type="ECO:0000256" key="7">
    <source>
        <dbReference type="ARBA" id="ARBA00022839"/>
    </source>
</evidence>
<keyword evidence="14" id="KW-1185">Reference proteome</keyword>
<dbReference type="GO" id="GO:0000175">
    <property type="term" value="F:3'-5'-RNA exonuclease activity"/>
    <property type="evidence" value="ECO:0007669"/>
    <property type="project" value="TreeGrafter"/>
</dbReference>
<dbReference type="GO" id="GO:0071031">
    <property type="term" value="P:nuclear mRNA surveillance of mRNA 3'-end processing"/>
    <property type="evidence" value="ECO:0007669"/>
    <property type="project" value="TreeGrafter"/>
</dbReference>
<dbReference type="Proteomes" id="UP000053766">
    <property type="component" value="Unassembled WGS sequence"/>
</dbReference>
<dbReference type="Pfam" id="PF17216">
    <property type="entry name" value="Rrp44_CSD1"/>
    <property type="match status" value="1"/>
</dbReference>
<organism evidence="13 14">
    <name type="scientific">Dictyocaulus viviparus</name>
    <name type="common">Bovine lungworm</name>
    <dbReference type="NCBI Taxonomy" id="29172"/>
    <lineage>
        <taxon>Eukaryota</taxon>
        <taxon>Metazoa</taxon>
        <taxon>Ecdysozoa</taxon>
        <taxon>Nematoda</taxon>
        <taxon>Chromadorea</taxon>
        <taxon>Rhabditida</taxon>
        <taxon>Rhabditina</taxon>
        <taxon>Rhabditomorpha</taxon>
        <taxon>Strongyloidea</taxon>
        <taxon>Metastrongylidae</taxon>
        <taxon>Dictyocaulus</taxon>
    </lineage>
</organism>
<evidence type="ECO:0000256" key="8">
    <source>
        <dbReference type="ARBA" id="ARBA00022884"/>
    </source>
</evidence>
<reference evidence="14" key="2">
    <citation type="journal article" date="2016" name="Sci. Rep.">
        <title>Dictyocaulus viviparus genome, variome and transcriptome elucidate lungworm biology and support future intervention.</title>
        <authorList>
            <person name="McNulty S.N."/>
            <person name="Strube C."/>
            <person name="Rosa B.A."/>
            <person name="Martin J.C."/>
            <person name="Tyagi R."/>
            <person name="Choi Y.J."/>
            <person name="Wang Q."/>
            <person name="Hallsworth Pepin K."/>
            <person name="Zhang X."/>
            <person name="Ozersky P."/>
            <person name="Wilson R.K."/>
            <person name="Sternberg P.W."/>
            <person name="Gasser R.B."/>
            <person name="Mitreva M."/>
        </authorList>
    </citation>
    <scope>NUCLEOTIDE SEQUENCE [LARGE SCALE GENOMIC DNA]</scope>
    <source>
        <strain evidence="14">HannoverDv2000</strain>
    </source>
</reference>
<reference evidence="13 14" key="1">
    <citation type="submission" date="2013-11" db="EMBL/GenBank/DDBJ databases">
        <title>Draft genome of the bovine lungworm Dictyocaulus viviparus.</title>
        <authorList>
            <person name="Mitreva M."/>
        </authorList>
    </citation>
    <scope>NUCLEOTIDE SEQUENCE [LARGE SCALE GENOMIC DNA]</scope>
    <source>
        <strain evidence="13 14">HannoverDv2000</strain>
    </source>
</reference>
<dbReference type="STRING" id="29172.A0A0D8Y353"/>
<dbReference type="GO" id="GO:0003723">
    <property type="term" value="F:RNA binding"/>
    <property type="evidence" value="ECO:0007669"/>
    <property type="project" value="UniProtKB-KW"/>
</dbReference>
<name>A0A0D8Y353_DICVI</name>
<dbReference type="AlphaFoldDB" id="A0A0D8Y353"/>
<evidence type="ECO:0000313" key="13">
    <source>
        <dbReference type="EMBL" id="KJH49006.1"/>
    </source>
</evidence>
<dbReference type="SMART" id="SM00955">
    <property type="entry name" value="RNB"/>
    <property type="match status" value="1"/>
</dbReference>
<evidence type="ECO:0000256" key="6">
    <source>
        <dbReference type="ARBA" id="ARBA00022835"/>
    </source>
</evidence>
<dbReference type="InterPro" id="IPR001900">
    <property type="entry name" value="RNase_II/R"/>
</dbReference>
<evidence type="ECO:0000256" key="3">
    <source>
        <dbReference type="ARBA" id="ARBA00022552"/>
    </source>
</evidence>
<keyword evidence="3" id="KW-0698">rRNA processing</keyword>
<keyword evidence="4" id="KW-0540">Nuclease</keyword>
<dbReference type="PANTHER" id="PTHR23355:SF35">
    <property type="entry name" value="EXOSOME COMPLEX EXONUCLEASE RRP44"/>
    <property type="match status" value="1"/>
</dbReference>
<dbReference type="GO" id="GO:0006364">
    <property type="term" value="P:rRNA processing"/>
    <property type="evidence" value="ECO:0007669"/>
    <property type="project" value="UniProtKB-KW"/>
</dbReference>
<proteinExistence type="inferred from homology"/>
<evidence type="ECO:0000256" key="9">
    <source>
        <dbReference type="ARBA" id="ARBA00023242"/>
    </source>
</evidence>
<dbReference type="InterPro" id="IPR041505">
    <property type="entry name" value="Dis3_CSD2"/>
</dbReference>
<dbReference type="OrthoDB" id="372421at2759"/>
<dbReference type="Pfam" id="PF06984">
    <property type="entry name" value="MRP-L47"/>
    <property type="match status" value="1"/>
</dbReference>
<dbReference type="SUPFAM" id="SSF50249">
    <property type="entry name" value="Nucleic acid-binding proteins"/>
    <property type="match status" value="2"/>
</dbReference>
<evidence type="ECO:0000256" key="11">
    <source>
        <dbReference type="ARBA" id="ARBA00077930"/>
    </source>
</evidence>
<evidence type="ECO:0000256" key="10">
    <source>
        <dbReference type="ARBA" id="ARBA00077221"/>
    </source>
</evidence>
<keyword evidence="7" id="KW-0269">Exonuclease</keyword>
<evidence type="ECO:0000256" key="4">
    <source>
        <dbReference type="ARBA" id="ARBA00022722"/>
    </source>
</evidence>
<dbReference type="InterPro" id="IPR012340">
    <property type="entry name" value="NA-bd_OB-fold"/>
</dbReference>
<keyword evidence="9" id="KW-0539">Nucleus</keyword>
<dbReference type="GO" id="GO:0004519">
    <property type="term" value="F:endonuclease activity"/>
    <property type="evidence" value="ECO:0007669"/>
    <property type="project" value="TreeGrafter"/>
</dbReference>
<comment type="subcellular location">
    <subcellularLocation>
        <location evidence="1">Nucleus</location>
    </subcellularLocation>
</comment>
<feature type="domain" description="RNB" evidence="12">
    <location>
        <begin position="540"/>
        <end position="835"/>
    </location>
</feature>
<dbReference type="EMBL" id="KN716248">
    <property type="protein sequence ID" value="KJH49006.1"/>
    <property type="molecule type" value="Genomic_DNA"/>
</dbReference>
<gene>
    <name evidence="13" type="ORF">DICVIV_04844</name>
</gene>
<dbReference type="Pfam" id="PF17849">
    <property type="entry name" value="OB_Dis3"/>
    <property type="match status" value="1"/>
</dbReference>
<evidence type="ECO:0000313" key="14">
    <source>
        <dbReference type="Proteomes" id="UP000053766"/>
    </source>
</evidence>
<dbReference type="InterPro" id="IPR033771">
    <property type="entry name" value="Rrp44_CSD1"/>
</dbReference>
<dbReference type="Gene3D" id="3.40.50.1010">
    <property type="entry name" value="5'-nuclease"/>
    <property type="match status" value="1"/>
</dbReference>
<dbReference type="FunFam" id="2.40.50.700:FF:000001">
    <property type="entry name" value="Exosome complex exonuclease exoribonuclease (Rrp44)"/>
    <property type="match status" value="1"/>
</dbReference>
<dbReference type="GO" id="GO:0005761">
    <property type="term" value="C:mitochondrial ribosome"/>
    <property type="evidence" value="ECO:0007669"/>
    <property type="project" value="InterPro"/>
</dbReference>
<evidence type="ECO:0000259" key="12">
    <source>
        <dbReference type="SMART" id="SM00955"/>
    </source>
</evidence>
<dbReference type="Pfam" id="PF00773">
    <property type="entry name" value="RNB"/>
    <property type="match status" value="1"/>
</dbReference>
<keyword evidence="5" id="KW-0378">Hydrolase</keyword>
<dbReference type="InterPro" id="IPR010729">
    <property type="entry name" value="Ribosomal_uL29_mit"/>
</dbReference>
<dbReference type="GO" id="GO:0000176">
    <property type="term" value="C:nuclear exosome (RNase complex)"/>
    <property type="evidence" value="ECO:0007669"/>
    <property type="project" value="UniProtKB-ARBA"/>
</dbReference>